<evidence type="ECO:0000313" key="2">
    <source>
        <dbReference type="EMBL" id="EPS69299.1"/>
    </source>
</evidence>
<organism evidence="2 3">
    <name type="scientific">Genlisea aurea</name>
    <dbReference type="NCBI Taxonomy" id="192259"/>
    <lineage>
        <taxon>Eukaryota</taxon>
        <taxon>Viridiplantae</taxon>
        <taxon>Streptophyta</taxon>
        <taxon>Embryophyta</taxon>
        <taxon>Tracheophyta</taxon>
        <taxon>Spermatophyta</taxon>
        <taxon>Magnoliopsida</taxon>
        <taxon>eudicotyledons</taxon>
        <taxon>Gunneridae</taxon>
        <taxon>Pentapetalae</taxon>
        <taxon>asterids</taxon>
        <taxon>lamiids</taxon>
        <taxon>Lamiales</taxon>
        <taxon>Lentibulariaceae</taxon>
        <taxon>Genlisea</taxon>
    </lineage>
</organism>
<reference evidence="2 3" key="1">
    <citation type="journal article" date="2013" name="BMC Genomics">
        <title>The miniature genome of a carnivorous plant Genlisea aurea contains a low number of genes and short non-coding sequences.</title>
        <authorList>
            <person name="Leushkin E.V."/>
            <person name="Sutormin R.A."/>
            <person name="Nabieva E.R."/>
            <person name="Penin A.A."/>
            <person name="Kondrashov A.S."/>
            <person name="Logacheva M.D."/>
        </authorList>
    </citation>
    <scope>NUCLEOTIDE SEQUENCE [LARGE SCALE GENOMIC DNA]</scope>
</reference>
<dbReference type="PANTHER" id="PTHR31875:SF37">
    <property type="entry name" value="PROTEIN DEHYDRATION-INDUCED 19 HOMOLOG 4-LIKE ISOFORM X1"/>
    <property type="match status" value="1"/>
</dbReference>
<feature type="non-terminal residue" evidence="2">
    <location>
        <position position="129"/>
    </location>
</feature>
<sequence>EFEEEEEGTEDGDYEEAEGIYDICDEGSRVEDLACPFCNEDFDVLGLCCHIDADHRMEVKLGICPVCGAKVVVGNMASHKHQSIRSRSAISTLRKDLQEKHLRIINQQSVDSPRGKPAVDTMLLSFVNN</sequence>
<dbReference type="InterPro" id="IPR033347">
    <property type="entry name" value="Di19"/>
</dbReference>
<dbReference type="EMBL" id="AUSU01002186">
    <property type="protein sequence ID" value="EPS69299.1"/>
    <property type="molecule type" value="Genomic_DNA"/>
</dbReference>
<accession>S8CQ29</accession>
<protein>
    <recommendedName>
        <fullName evidence="1">Di19 zinc-binding domain-containing protein</fullName>
    </recommendedName>
</protein>
<evidence type="ECO:0000259" key="1">
    <source>
        <dbReference type="Pfam" id="PF05605"/>
    </source>
</evidence>
<dbReference type="Pfam" id="PF05605">
    <property type="entry name" value="zf-Di19"/>
    <property type="match status" value="1"/>
</dbReference>
<name>S8CQ29_9LAMI</name>
<dbReference type="PANTHER" id="PTHR31875">
    <property type="entry name" value="PROTEIN DEHYDRATION-INDUCED 19"/>
    <property type="match status" value="1"/>
</dbReference>
<proteinExistence type="predicted"/>
<gene>
    <name evidence="2" type="ORF">M569_05467</name>
</gene>
<dbReference type="Proteomes" id="UP000015453">
    <property type="component" value="Unassembled WGS sequence"/>
</dbReference>
<comment type="caution">
    <text evidence="2">The sequence shown here is derived from an EMBL/GenBank/DDBJ whole genome shotgun (WGS) entry which is preliminary data.</text>
</comment>
<feature type="non-terminal residue" evidence="2">
    <location>
        <position position="1"/>
    </location>
</feature>
<keyword evidence="3" id="KW-1185">Reference proteome</keyword>
<dbReference type="OrthoDB" id="6270329at2759"/>
<evidence type="ECO:0000313" key="3">
    <source>
        <dbReference type="Proteomes" id="UP000015453"/>
    </source>
</evidence>
<dbReference type="AlphaFoldDB" id="S8CQ29"/>
<feature type="domain" description="Di19 zinc-binding" evidence="1">
    <location>
        <begin position="32"/>
        <end position="79"/>
    </location>
</feature>
<dbReference type="InterPro" id="IPR008598">
    <property type="entry name" value="Di19_Zn-bd"/>
</dbReference>